<feature type="chain" id="PRO_5044871198" description="EGF-like domain-containing protein" evidence="2">
    <location>
        <begin position="32"/>
        <end position="2767"/>
    </location>
</feature>
<keyword evidence="5" id="KW-1185">Reference proteome</keyword>
<dbReference type="InterPro" id="IPR036508">
    <property type="entry name" value="Chitin-bd_dom_sf"/>
</dbReference>
<feature type="domain" description="EGF-like" evidence="3">
    <location>
        <begin position="2555"/>
        <end position="2590"/>
    </location>
</feature>
<feature type="domain" description="EGF-like" evidence="3">
    <location>
        <begin position="2064"/>
        <end position="2101"/>
    </location>
</feature>
<dbReference type="SUPFAM" id="SSF57625">
    <property type="entry name" value="Invertebrate chitin-binding proteins"/>
    <property type="match status" value="1"/>
</dbReference>
<feature type="domain" description="EGF-like" evidence="3">
    <location>
        <begin position="369"/>
        <end position="405"/>
    </location>
</feature>
<feature type="domain" description="EGF-like" evidence="3">
    <location>
        <begin position="1599"/>
        <end position="1625"/>
    </location>
</feature>
<feature type="domain" description="EGF-like" evidence="3">
    <location>
        <begin position="1985"/>
        <end position="2019"/>
    </location>
</feature>
<feature type="compositionally biased region" description="Basic and acidic residues" evidence="1">
    <location>
        <begin position="501"/>
        <end position="596"/>
    </location>
</feature>
<dbReference type="SMART" id="SM00289">
    <property type="entry name" value="WR1"/>
    <property type="match status" value="10"/>
</dbReference>
<feature type="compositionally biased region" description="Basic and acidic residues" evidence="1">
    <location>
        <begin position="2223"/>
        <end position="2232"/>
    </location>
</feature>
<proteinExistence type="predicted"/>
<feature type="domain" description="EGF-like" evidence="3">
    <location>
        <begin position="755"/>
        <end position="795"/>
    </location>
</feature>
<feature type="compositionally biased region" description="Acidic residues" evidence="1">
    <location>
        <begin position="2242"/>
        <end position="2254"/>
    </location>
</feature>
<feature type="compositionally biased region" description="Basic residues" evidence="1">
    <location>
        <begin position="912"/>
        <end position="926"/>
    </location>
</feature>
<feature type="domain" description="EGF-like" evidence="3">
    <location>
        <begin position="2389"/>
        <end position="2423"/>
    </location>
</feature>
<dbReference type="Proteomes" id="UP001620626">
    <property type="component" value="Unassembled WGS sequence"/>
</dbReference>
<dbReference type="InterPro" id="IPR006150">
    <property type="entry name" value="Cys_repeat_1"/>
</dbReference>
<feature type="compositionally biased region" description="Basic residues" evidence="1">
    <location>
        <begin position="2684"/>
        <end position="2694"/>
    </location>
</feature>
<feature type="region of interest" description="Disordered" evidence="1">
    <location>
        <begin position="2433"/>
        <end position="2482"/>
    </location>
</feature>
<protein>
    <recommendedName>
        <fullName evidence="3">EGF-like domain-containing protein</fullName>
    </recommendedName>
</protein>
<feature type="region of interest" description="Disordered" evidence="1">
    <location>
        <begin position="1682"/>
        <end position="1709"/>
    </location>
</feature>
<feature type="region of interest" description="Disordered" evidence="1">
    <location>
        <begin position="2634"/>
        <end position="2718"/>
    </location>
</feature>
<dbReference type="PANTHER" id="PTHR45985:SF3">
    <property type="entry name" value="CHITIN DEACETYLASE-LIKE 4"/>
    <property type="match status" value="1"/>
</dbReference>
<feature type="region of interest" description="Disordered" evidence="1">
    <location>
        <begin position="2153"/>
        <end position="2198"/>
    </location>
</feature>
<feature type="compositionally biased region" description="Basic and acidic residues" evidence="1">
    <location>
        <begin position="2634"/>
        <end position="2653"/>
    </location>
</feature>
<feature type="domain" description="EGF-like" evidence="3">
    <location>
        <begin position="826"/>
        <end position="872"/>
    </location>
</feature>
<reference evidence="4 5" key="1">
    <citation type="submission" date="2024-10" db="EMBL/GenBank/DDBJ databases">
        <authorList>
            <person name="Kim D."/>
        </authorList>
    </citation>
    <scope>NUCLEOTIDE SEQUENCE [LARGE SCALE GENOMIC DNA]</scope>
    <source>
        <strain evidence="4">BH-2024</strain>
    </source>
</reference>
<dbReference type="Pfam" id="PF01683">
    <property type="entry name" value="EB"/>
    <property type="match status" value="2"/>
</dbReference>
<name>A0ABD2LRV8_9BILA</name>
<feature type="domain" description="EGF-like" evidence="3">
    <location>
        <begin position="1943"/>
        <end position="1977"/>
    </location>
</feature>
<evidence type="ECO:0000256" key="1">
    <source>
        <dbReference type="SAM" id="MobiDB-lite"/>
    </source>
</evidence>
<feature type="compositionally biased region" description="Basic and acidic residues" evidence="1">
    <location>
        <begin position="2436"/>
        <end position="2462"/>
    </location>
</feature>
<organism evidence="4 5">
    <name type="scientific">Heterodera trifolii</name>
    <dbReference type="NCBI Taxonomy" id="157864"/>
    <lineage>
        <taxon>Eukaryota</taxon>
        <taxon>Metazoa</taxon>
        <taxon>Ecdysozoa</taxon>
        <taxon>Nematoda</taxon>
        <taxon>Chromadorea</taxon>
        <taxon>Rhabditida</taxon>
        <taxon>Tylenchina</taxon>
        <taxon>Tylenchomorpha</taxon>
        <taxon>Tylenchoidea</taxon>
        <taxon>Heteroderidae</taxon>
        <taxon>Heteroderinae</taxon>
        <taxon>Heterodera</taxon>
    </lineage>
</organism>
<feature type="domain" description="EGF-like" evidence="3">
    <location>
        <begin position="1134"/>
        <end position="1183"/>
    </location>
</feature>
<feature type="domain" description="EGF-like" evidence="3">
    <location>
        <begin position="931"/>
        <end position="969"/>
    </location>
</feature>
<feature type="signal peptide" evidence="2">
    <location>
        <begin position="1"/>
        <end position="31"/>
    </location>
</feature>
<evidence type="ECO:0000313" key="5">
    <source>
        <dbReference type="Proteomes" id="UP001620626"/>
    </source>
</evidence>
<comment type="caution">
    <text evidence="4">The sequence shown here is derived from an EMBL/GenBank/DDBJ whole genome shotgun (WGS) entry which is preliminary data.</text>
</comment>
<dbReference type="PANTHER" id="PTHR45985">
    <property type="match status" value="1"/>
</dbReference>
<accession>A0ABD2LRV8</accession>
<feature type="compositionally biased region" description="Basic and acidic residues" evidence="1">
    <location>
        <begin position="2322"/>
        <end position="2342"/>
    </location>
</feature>
<dbReference type="InterPro" id="IPR052740">
    <property type="entry name" value="CE4"/>
</dbReference>
<dbReference type="InterPro" id="IPR006149">
    <property type="entry name" value="EB_dom"/>
</dbReference>
<feature type="domain" description="EGF-like" evidence="3">
    <location>
        <begin position="414"/>
        <end position="449"/>
    </location>
</feature>
<feature type="compositionally biased region" description="Polar residues" evidence="1">
    <location>
        <begin position="327"/>
        <end position="336"/>
    </location>
</feature>
<feature type="domain" description="EGF-like" evidence="3">
    <location>
        <begin position="122"/>
        <end position="158"/>
    </location>
</feature>
<dbReference type="InterPro" id="IPR000742">
    <property type="entry name" value="EGF"/>
</dbReference>
<feature type="region of interest" description="Disordered" evidence="1">
    <location>
        <begin position="1777"/>
        <end position="1821"/>
    </location>
</feature>
<dbReference type="SMART" id="SM00181">
    <property type="entry name" value="EGF"/>
    <property type="match status" value="16"/>
</dbReference>
<feature type="region of interest" description="Disordered" evidence="1">
    <location>
        <begin position="894"/>
        <end position="931"/>
    </location>
</feature>
<feature type="compositionally biased region" description="Basic and acidic residues" evidence="1">
    <location>
        <begin position="1682"/>
        <end position="1698"/>
    </location>
</feature>
<feature type="compositionally biased region" description="Basic residues" evidence="1">
    <location>
        <begin position="1782"/>
        <end position="1800"/>
    </location>
</feature>
<sequence>MFASFASFPLPLPLLLSVLLLLHLPFSLAFAQFSSSSSSSVSPSLCNPREDSLFLADSSDRRAFFQCRAFAQLPSVGFWERHFCPFGMHFAYATQQCTANSLPTEVIRDRNELFQIAILNGSCANGERCIGGTVCDRTERRCLCPFGTMAVLENLFCAAIPTVKQPQKETNPWHDQWQQQMLANSIFQLRTAQNGDEIGKSNAQKTKEFERTTQEKFKKASLGEKCNDFLGEFCADQNARCEESRCRCVVPMVEQNGKCQQLTIKEAGPGELCNGGQKCVGGTKCHPKTAICVCSRDTELKKGRCERRGEAEESDAAKERANEETAKGSQAETGTDATPPAEMVPISSAEEKSPKGSRKKAKKASVGEKCSLNAECLSGAYCNGNTQPPTCQCLSTHVKVNDRCEKVIYPGQRGCETDLQCSAAYAGTRCIGRQCVCPPGSTPIDKSCIPAIAWPGDQCNITHLMPVCSADSYCFEGKCVCNPPLHLFQKQCINQRENIHQNGEEDDQNDHRKREAEESDQREKENAKAKESDQREKENAKAKESDQREKENAKAKESDQREKENAKAKESDQREKENAKAKESDQREKENAKAKESNQSAWKRRGNAEVKPKCKRRGGSSNKLGGNCIHFEAFGGKFEMEEKAMENQREEKQSKEEKDKMPEKGTIFENGTNAIGKKKKMAEILTEMSGMEQIFKALALLKSAALDGQVISEKKELGDGGRRRRELDDGTAEWGGTAGHFQRALPHNFRLEGEPCSPRDFCVDGALCVDGHCQCAAHFPYKHVPTFRTIGSQCVESADRCVGGSVCRNSICICADGSLPNAEKMLCRQSPGGRCSHGQICSGQSECRLGTCHCRAGMRMALQGDGKTRKCTPTLALPRKNCRKGEKCIAKSIDGSTKLMGPGKGDDENGPKRRGRRREGQRGRKSKPGESCAEDELCTGGSFCGEKSICICAPGESVQMENGEAKKCMLQLEERARDSSQQVKAEPGQLCVEGGMECSGGAKCQNGICSCPEGHTLFRTECLPPRALPISIEKIYTHSAFFAPQSAVMDRSNPIQNRFARGNVSCPYRTECVRGVCRCQRDETIVNGMCRKTIHEVLPGARCDTQKGLDCVGESHCFYGICVCLYGLVNIGNECANANVLEKVAPGKRCLPGQHCLGMSKCVKGKCQCAKGQKLDSKLRRCIKVSNAATVTTPLLAFPSGAEVVVGPTSIVEIPLGNSVDGISESDGAREKPTKFIYAIPAALAAAAEEGKFQQILTANQMSINLMDGEMRSLISKLIEQQKQSNETVVKRQNICGGERSAEGRRTEERPRFGFISVVQQIVSIFLQLSLQSLYSIDQSSNSSSNPSLNRLYPFKILSNPSLNRLHPFKILSNPSLNRLHPFKILSNPSLNRLYPFKILSNPSLNRLYPFKILSNPSLNRLYPFKIPSNPSLNRLHPFKIPSNPSNWPLLSIRHTLKASPAFFVLLAIPIDGFCQIAKVNLGEQCFLDEQCKANGFCIGGVSFTIACHSVPFSAFCYAIAVPNSVPCVALSFAMFSIGTVAQRGPSLPWAKIVPKRKRADGTQSAEHSVECANVQLAWKVIRWGQPALWRSLGLSSSDCHKFAFCDNGFCSCKIGFERIAGFCLPPARPVVDDPKAYFDPEKMAELLNKNANHLNVKKDNSEGQWPNKRISPIEVFQAENRREKAGGSWTDEQRMDDSPNLGDNGRNSAETAFANAENAPPFPSQQSKTSAFSRHFPFANSQLRFVSSEGNEFLSPNSKGQFQQLMLLPPTIGASFQHFPAHSKGKKATEKAKRKNAKNKAKEKQKSGKQKQNGGNEVAKPGEYCGTNEKRCAGNSKCLNGWCQCGEGAHVQADGMCVEEPEKSLRLSSASSELLPHKLHLPFDSCFSNRPCIHGASCVRSAALLFVQKLGPFCQCNPGLVFLHNQCIPRRPELKVAKPGERCRPPSVICDFGAICGEESICKCPAHRKLLTGLCVRLALPGESCANGEFCADAAICAPGLNACVCQVGWNVRNGKCHKGETLRKLMTEGGETWNGQREGQIRPKSHTASSVAKLSLLLYGQHCQFDSDCAHLLNAHCSPVTRKCACEDGFSQLYSSVCVPENKIKLPGEECLSSAHFCGGQSWCKNGRCACIGRDSQAVEGQCVRKASKKRTIRRNPPRGQSMAKALDCSKDGKNNGTKGQCATERECPEGTHCSRGKCHCREEAERGAKLAFGVTSKWAPKQEKEEQKMERRRRKEGTEAEVGEEEAEGEADLERDYALGEPKFGGGAQNGGHRRRSGTDLRRRQQQRNAMPFLPGTFCDSFSHRLAFVNGVTKCVAEEEKKGKGAEKNTERRKRDGKSDANCTNCSVLPNKSSTSELQRKPNGPFAKLYHQKNSKGSKISVPGELCGPFESCAGGSSCVEGFCLCPAGTRPSPASGNCETFAQQRKMTKTLAEGRKSERNGTETEKGTAPKAIAERRANQTPNEPTNVPIADPLKNLSKSGPTPNVPIAADPRSPLTDVRSLRIFNQNLTGRETRILSTDAKKIVNIVPNLLQNATEINVKERAYARPSESCSNGEICTGGSICDQKNKICECPSAKRMLRNHICIRSNELPMIEAKVVKPGELCDSETKCVGNSVCVEGSCRCRKRELRKEANEENGEKDRRDLKKGEALPPVQLKLRNEEEDEQLDGSAPPPSSVSPTKRRVRMHARPRISGPPLRRPSPSSPSLAPAGTNGVCPRGNAPLIDQKSGLLVQCNGMTPNCPPKSYCFVTGVASEVYNCCKSY</sequence>
<feature type="region of interest" description="Disordered" evidence="1">
    <location>
        <begin position="305"/>
        <end position="360"/>
    </location>
</feature>
<feature type="domain" description="EGF-like" evidence="3">
    <location>
        <begin position="990"/>
        <end position="1023"/>
    </location>
</feature>
<feature type="compositionally biased region" description="Basic and acidic residues" evidence="1">
    <location>
        <begin position="305"/>
        <end position="326"/>
    </location>
</feature>
<evidence type="ECO:0000313" key="4">
    <source>
        <dbReference type="EMBL" id="KAL3117968.1"/>
    </source>
</evidence>
<evidence type="ECO:0000256" key="2">
    <source>
        <dbReference type="SAM" id="SignalP"/>
    </source>
</evidence>
<feature type="domain" description="EGF-like" evidence="3">
    <location>
        <begin position="272"/>
        <end position="306"/>
    </location>
</feature>
<keyword evidence="2" id="KW-0732">Signal</keyword>
<gene>
    <name evidence="4" type="ORF">niasHT_005211</name>
</gene>
<dbReference type="EMBL" id="JBICBT010000300">
    <property type="protein sequence ID" value="KAL3117968.1"/>
    <property type="molecule type" value="Genomic_DNA"/>
</dbReference>
<feature type="region of interest" description="Disordered" evidence="1">
    <location>
        <begin position="501"/>
        <end position="620"/>
    </location>
</feature>
<feature type="domain" description="EGF-like" evidence="3">
    <location>
        <begin position="1886"/>
        <end position="1929"/>
    </location>
</feature>
<feature type="compositionally biased region" description="Basic and acidic residues" evidence="1">
    <location>
        <begin position="644"/>
        <end position="663"/>
    </location>
</feature>
<feature type="region of interest" description="Disordered" evidence="1">
    <location>
        <begin position="2322"/>
        <end position="2346"/>
    </location>
</feature>
<feature type="region of interest" description="Disordered" evidence="1">
    <location>
        <begin position="644"/>
        <end position="669"/>
    </location>
</feature>
<evidence type="ECO:0000259" key="3">
    <source>
        <dbReference type="SMART" id="SM00181"/>
    </source>
</evidence>
<feature type="region of interest" description="Disordered" evidence="1">
    <location>
        <begin position="2214"/>
        <end position="2287"/>
    </location>
</feature>